<dbReference type="Proteomes" id="UP000024900">
    <property type="component" value="Unassembled WGS sequence"/>
</dbReference>
<gene>
    <name evidence="2" type="ORF">BJA5080_06916</name>
</gene>
<comment type="caution">
    <text evidence="2">The sequence shown here is derived from an EMBL/GenBank/DDBJ whole genome shotgun (WGS) entry which is preliminary data.</text>
</comment>
<proteinExistence type="predicted"/>
<evidence type="ECO:0000256" key="1">
    <source>
        <dbReference type="SAM" id="MobiDB-lite"/>
    </source>
</evidence>
<sequence>MPRRRTWRGRDLDRARLTALRDAITLRQSCVVQHAMWFARGAPIIPCRGLDPGEREQIAREVDPRNEQAGRRSVAKLRRIDGAGPGSSEVAPGAGPRAAYHGFDRRRPWDSILASRSMLRGSAGRARRGTQLQHPPAGR</sequence>
<evidence type="ECO:0000313" key="2">
    <source>
        <dbReference type="EMBL" id="KGJ70444.1"/>
    </source>
</evidence>
<protein>
    <submittedName>
        <fullName evidence="2">Uncharacterized protein</fullName>
    </submittedName>
</protein>
<feature type="region of interest" description="Disordered" evidence="1">
    <location>
        <begin position="79"/>
        <end position="102"/>
    </location>
</feature>
<feature type="region of interest" description="Disordered" evidence="1">
    <location>
        <begin position="115"/>
        <end position="139"/>
    </location>
</feature>
<reference evidence="2 3" key="1">
    <citation type="journal article" date="2014" name="BMC Genomics">
        <title>Comparative genomics of Bradyrhizobium japonicum CPAC 15 and Bradyrhizobium diazoefficiens CPAC 7: elite model strains for understanding symbiotic performance with soybean.</title>
        <authorList>
            <person name="Siqueira A.F."/>
            <person name="Ormeno-Orrillo E."/>
            <person name="Souza R.C."/>
            <person name="Rodrigues E.P."/>
            <person name="Almeida L.G."/>
            <person name="Barcellos F.G."/>
            <person name="Batista J.S."/>
            <person name="Nakatami A.S."/>
            <person name="Martinez-Romero E."/>
            <person name="Vasconcelos A.T."/>
            <person name="Hungria M."/>
        </authorList>
    </citation>
    <scope>NUCLEOTIDE SEQUENCE [LARGE SCALE GENOMIC DNA]</scope>
    <source>
        <strain evidence="2 3">SEMIA 5080</strain>
    </source>
</reference>
<organism evidence="2 3">
    <name type="scientific">Bradyrhizobium diazoefficiens SEMIA 5080</name>
    <dbReference type="NCBI Taxonomy" id="754504"/>
    <lineage>
        <taxon>Bacteria</taxon>
        <taxon>Pseudomonadati</taxon>
        <taxon>Pseudomonadota</taxon>
        <taxon>Alphaproteobacteria</taxon>
        <taxon>Hyphomicrobiales</taxon>
        <taxon>Nitrobacteraceae</taxon>
        <taxon>Bradyrhizobium</taxon>
    </lineage>
</organism>
<evidence type="ECO:0000313" key="3">
    <source>
        <dbReference type="Proteomes" id="UP000024900"/>
    </source>
</evidence>
<name>A0A837CMA1_9BRAD</name>
<dbReference type="AlphaFoldDB" id="A0A837CMA1"/>
<accession>A0A837CMA1</accession>
<dbReference type="EMBL" id="ADOU02000004">
    <property type="protein sequence ID" value="KGJ70444.1"/>
    <property type="molecule type" value="Genomic_DNA"/>
</dbReference>